<name>A0ABW0H3R8_9HYPH</name>
<dbReference type="Gene3D" id="1.20.1370.60">
    <property type="match status" value="1"/>
</dbReference>
<dbReference type="InterPro" id="IPR020835">
    <property type="entry name" value="Catalase_sf"/>
</dbReference>
<keyword evidence="3" id="KW-1185">Reference proteome</keyword>
<dbReference type="RefSeq" id="WP_378232030.1">
    <property type="nucleotide sequence ID" value="NZ_JBHSLL010000063.1"/>
</dbReference>
<dbReference type="SUPFAM" id="SSF56634">
    <property type="entry name" value="Heme-dependent catalase-like"/>
    <property type="match status" value="1"/>
</dbReference>
<proteinExistence type="predicted"/>
<evidence type="ECO:0000259" key="1">
    <source>
        <dbReference type="Pfam" id="PF06628"/>
    </source>
</evidence>
<accession>A0ABW0H3R8</accession>
<reference evidence="3" key="1">
    <citation type="journal article" date="2019" name="Int. J. Syst. Evol. Microbiol.">
        <title>The Global Catalogue of Microorganisms (GCM) 10K type strain sequencing project: providing services to taxonomists for standard genome sequencing and annotation.</title>
        <authorList>
            <consortium name="The Broad Institute Genomics Platform"/>
            <consortium name="The Broad Institute Genome Sequencing Center for Infectious Disease"/>
            <person name="Wu L."/>
            <person name="Ma J."/>
        </authorList>
    </citation>
    <scope>NUCLEOTIDE SEQUENCE [LARGE SCALE GENOMIC DNA]</scope>
    <source>
        <strain evidence="3">CGMCC 4.1415</strain>
    </source>
</reference>
<evidence type="ECO:0000313" key="3">
    <source>
        <dbReference type="Proteomes" id="UP001596016"/>
    </source>
</evidence>
<comment type="caution">
    <text evidence="2">The sequence shown here is derived from an EMBL/GenBank/DDBJ whole genome shotgun (WGS) entry which is preliminary data.</text>
</comment>
<dbReference type="Proteomes" id="UP001596016">
    <property type="component" value="Unassembled WGS sequence"/>
</dbReference>
<protein>
    <submittedName>
        <fullName evidence="2">Catalase-related domain-containing protein</fullName>
    </submittedName>
</protein>
<feature type="domain" description="Catalase immune-responsive" evidence="1">
    <location>
        <begin position="21"/>
        <end position="83"/>
    </location>
</feature>
<dbReference type="EMBL" id="JBHSLL010000063">
    <property type="protein sequence ID" value="MFC5387732.1"/>
    <property type="molecule type" value="Genomic_DNA"/>
</dbReference>
<gene>
    <name evidence="2" type="ORF">ACFPLB_17370</name>
</gene>
<sequence length="98" mass="10661">MHDGWEADGPMVRSAYTLRTNDDDFGQPGILVREVFNDEQRAQLVETIAGSLLGGVREPVLSRAFDYWKSVDADVGARIEEKVRHGSAAEPAAGMGEA</sequence>
<organism evidence="2 3">
    <name type="scientific">Aquamicrobium segne</name>
    <dbReference type="NCBI Taxonomy" id="469547"/>
    <lineage>
        <taxon>Bacteria</taxon>
        <taxon>Pseudomonadati</taxon>
        <taxon>Pseudomonadota</taxon>
        <taxon>Alphaproteobacteria</taxon>
        <taxon>Hyphomicrobiales</taxon>
        <taxon>Phyllobacteriaceae</taxon>
        <taxon>Aquamicrobium</taxon>
    </lineage>
</organism>
<evidence type="ECO:0000313" key="2">
    <source>
        <dbReference type="EMBL" id="MFC5387732.1"/>
    </source>
</evidence>
<dbReference type="InterPro" id="IPR010582">
    <property type="entry name" value="Catalase_immune_responsive"/>
</dbReference>
<dbReference type="Pfam" id="PF06628">
    <property type="entry name" value="Catalase-rel"/>
    <property type="match status" value="1"/>
</dbReference>